<sequence>MCDNINKDDNIDQQIIYSQNHELFFDEINRKLTSPIKKETEFTEQQIKKVLDDYEDIEYKHEYLKEKIDVLPDYGFKRLILFYYYYIKNDTSNEFRFWAYHISEMYRSEAYIRTFFNINYTILNEFINLEDLSLLLLMTKIGFDYNLFKDD</sequence>
<comment type="caution">
    <text evidence="1">The sequence shown here is derived from an EMBL/GenBank/DDBJ whole genome shotgun (WGS) entry which is preliminary data.</text>
</comment>
<dbReference type="EMBL" id="CAJVQA010067032">
    <property type="protein sequence ID" value="CAG8831830.1"/>
    <property type="molecule type" value="Genomic_DNA"/>
</dbReference>
<name>A0A9N9KHN0_9GLOM</name>
<evidence type="ECO:0000313" key="1">
    <source>
        <dbReference type="EMBL" id="CAG8831830.1"/>
    </source>
</evidence>
<organism evidence="1 2">
    <name type="scientific">Cetraspora pellucida</name>
    <dbReference type="NCBI Taxonomy" id="1433469"/>
    <lineage>
        <taxon>Eukaryota</taxon>
        <taxon>Fungi</taxon>
        <taxon>Fungi incertae sedis</taxon>
        <taxon>Mucoromycota</taxon>
        <taxon>Glomeromycotina</taxon>
        <taxon>Glomeromycetes</taxon>
        <taxon>Diversisporales</taxon>
        <taxon>Gigasporaceae</taxon>
        <taxon>Cetraspora</taxon>
    </lineage>
</organism>
<gene>
    <name evidence="1" type="ORF">CPELLU_LOCUS20777</name>
</gene>
<proteinExistence type="predicted"/>
<evidence type="ECO:0000313" key="2">
    <source>
        <dbReference type="Proteomes" id="UP000789759"/>
    </source>
</evidence>
<keyword evidence="2" id="KW-1185">Reference proteome</keyword>
<reference evidence="1" key="1">
    <citation type="submission" date="2021-06" db="EMBL/GenBank/DDBJ databases">
        <authorList>
            <person name="Kallberg Y."/>
            <person name="Tangrot J."/>
            <person name="Rosling A."/>
        </authorList>
    </citation>
    <scope>NUCLEOTIDE SEQUENCE</scope>
    <source>
        <strain evidence="1">FL966</strain>
    </source>
</reference>
<accession>A0A9N9KHN0</accession>
<protein>
    <submittedName>
        <fullName evidence="1">16732_t:CDS:1</fullName>
    </submittedName>
</protein>
<dbReference type="Proteomes" id="UP000789759">
    <property type="component" value="Unassembled WGS sequence"/>
</dbReference>
<dbReference type="AlphaFoldDB" id="A0A9N9KHN0"/>